<dbReference type="EMBL" id="JAPDRL010000283">
    <property type="protein sequence ID" value="KAJ9653900.1"/>
    <property type="molecule type" value="Genomic_DNA"/>
</dbReference>
<evidence type="ECO:0000256" key="1">
    <source>
        <dbReference type="SAM" id="Phobius"/>
    </source>
</evidence>
<organism evidence="2 3">
    <name type="scientific">Coniosporium apollinis</name>
    <dbReference type="NCBI Taxonomy" id="61459"/>
    <lineage>
        <taxon>Eukaryota</taxon>
        <taxon>Fungi</taxon>
        <taxon>Dikarya</taxon>
        <taxon>Ascomycota</taxon>
        <taxon>Pezizomycotina</taxon>
        <taxon>Dothideomycetes</taxon>
        <taxon>Dothideomycetes incertae sedis</taxon>
        <taxon>Coniosporium</taxon>
    </lineage>
</organism>
<feature type="transmembrane region" description="Helical" evidence="1">
    <location>
        <begin position="57"/>
        <end position="77"/>
    </location>
</feature>
<protein>
    <submittedName>
        <fullName evidence="2">Uncharacterized protein</fullName>
    </submittedName>
</protein>
<feature type="non-terminal residue" evidence="2">
    <location>
        <position position="1"/>
    </location>
</feature>
<dbReference type="Proteomes" id="UP001172684">
    <property type="component" value="Unassembled WGS sequence"/>
</dbReference>
<dbReference type="PANTHER" id="PTHR35408">
    <property type="entry name" value="CHROMOSOME 15, WHOLE GENOME SHOTGUN SEQUENCE"/>
    <property type="match status" value="1"/>
</dbReference>
<reference evidence="2" key="1">
    <citation type="submission" date="2022-10" db="EMBL/GenBank/DDBJ databases">
        <title>Culturing micro-colonial fungi from biological soil crusts in the Mojave desert and describing Neophaeococcomyces mojavensis, and introducing the new genera and species Taxawa tesnikishii.</title>
        <authorList>
            <person name="Kurbessoian T."/>
            <person name="Stajich J.E."/>
        </authorList>
    </citation>
    <scope>NUCLEOTIDE SEQUENCE</scope>
    <source>
        <strain evidence="2">TK_1</strain>
    </source>
</reference>
<keyword evidence="1" id="KW-1133">Transmembrane helix</keyword>
<dbReference type="PANTHER" id="PTHR35408:SF3">
    <property type="entry name" value="GLYCOSYLTRANSFERASE 2-LIKE DOMAIN-CONTAINING PROTEIN"/>
    <property type="match status" value="1"/>
</dbReference>
<feature type="transmembrane region" description="Helical" evidence="1">
    <location>
        <begin position="18"/>
        <end position="45"/>
    </location>
</feature>
<proteinExistence type="predicted"/>
<gene>
    <name evidence="2" type="ORF">H2201_009082</name>
</gene>
<keyword evidence="1" id="KW-0812">Transmembrane</keyword>
<sequence length="163" mass="18472">LFRTFIASNMPFPSKLTILAYIGTYYALGSAWILTVANYFLMGWFSGFLDHYYLDSFMVYFSIIIVFTALGNAALAVLRYRTGERGFLSSIWENFKWIPLLCLFLGGISLHVSQALLSHMFGIDMNWGATAKEVENISFFEEIPRVLNRFKGPSSSASCALQR</sequence>
<feature type="transmembrane region" description="Helical" evidence="1">
    <location>
        <begin position="97"/>
        <end position="117"/>
    </location>
</feature>
<keyword evidence="1" id="KW-0472">Membrane</keyword>
<name>A0ABQ9NHB4_9PEZI</name>
<keyword evidence="3" id="KW-1185">Reference proteome</keyword>
<comment type="caution">
    <text evidence="2">The sequence shown here is derived from an EMBL/GenBank/DDBJ whole genome shotgun (WGS) entry which is preliminary data.</text>
</comment>
<accession>A0ABQ9NHB4</accession>
<evidence type="ECO:0000313" key="3">
    <source>
        <dbReference type="Proteomes" id="UP001172684"/>
    </source>
</evidence>
<evidence type="ECO:0000313" key="2">
    <source>
        <dbReference type="EMBL" id="KAJ9653900.1"/>
    </source>
</evidence>